<reference evidence="7 8" key="1">
    <citation type="submission" date="2020-07" db="EMBL/GenBank/DDBJ databases">
        <title>Vallitalea guaymasensis genome.</title>
        <authorList>
            <person name="Postec A."/>
        </authorList>
    </citation>
    <scope>NUCLEOTIDE SEQUENCE [LARGE SCALE GENOMIC DNA]</scope>
    <source>
        <strain evidence="7 8">Ra1766G1</strain>
    </source>
</reference>
<dbReference type="GO" id="GO:0016987">
    <property type="term" value="F:sigma factor activity"/>
    <property type="evidence" value="ECO:0007669"/>
    <property type="project" value="UniProtKB-KW"/>
</dbReference>
<dbReference type="RefSeq" id="WP_212693640.1">
    <property type="nucleotide sequence ID" value="NZ_CP058561.1"/>
</dbReference>
<keyword evidence="4" id="KW-0804">Transcription</keyword>
<dbReference type="KEGG" id="vgu:HYG85_12170"/>
<accession>A0A8J8SCN6</accession>
<evidence type="ECO:0000313" key="7">
    <source>
        <dbReference type="EMBL" id="QUH29620.1"/>
    </source>
</evidence>
<dbReference type="PANTHER" id="PTHR43133:SF51">
    <property type="entry name" value="RNA POLYMERASE SIGMA FACTOR"/>
    <property type="match status" value="1"/>
</dbReference>
<dbReference type="CDD" id="cd06171">
    <property type="entry name" value="Sigma70_r4"/>
    <property type="match status" value="1"/>
</dbReference>
<dbReference type="Gene3D" id="1.10.10.10">
    <property type="entry name" value="Winged helix-like DNA-binding domain superfamily/Winged helix DNA-binding domain"/>
    <property type="match status" value="1"/>
</dbReference>
<dbReference type="SUPFAM" id="SSF88659">
    <property type="entry name" value="Sigma3 and sigma4 domains of RNA polymerase sigma factors"/>
    <property type="match status" value="1"/>
</dbReference>
<dbReference type="InterPro" id="IPR036388">
    <property type="entry name" value="WH-like_DNA-bd_sf"/>
</dbReference>
<evidence type="ECO:0000256" key="2">
    <source>
        <dbReference type="ARBA" id="ARBA00023015"/>
    </source>
</evidence>
<dbReference type="Proteomes" id="UP000677305">
    <property type="component" value="Chromosome"/>
</dbReference>
<protein>
    <submittedName>
        <fullName evidence="7">Sigma-70 family RNA polymerase sigma factor</fullName>
    </submittedName>
</protein>
<keyword evidence="3" id="KW-0731">Sigma factor</keyword>
<dbReference type="EMBL" id="CP058561">
    <property type="protein sequence ID" value="QUH29620.1"/>
    <property type="molecule type" value="Genomic_DNA"/>
</dbReference>
<organism evidence="7 8">
    <name type="scientific">Vallitalea guaymasensis</name>
    <dbReference type="NCBI Taxonomy" id="1185412"/>
    <lineage>
        <taxon>Bacteria</taxon>
        <taxon>Bacillati</taxon>
        <taxon>Bacillota</taxon>
        <taxon>Clostridia</taxon>
        <taxon>Lachnospirales</taxon>
        <taxon>Vallitaleaceae</taxon>
        <taxon>Vallitalea</taxon>
    </lineage>
</organism>
<dbReference type="InterPro" id="IPR013325">
    <property type="entry name" value="RNA_pol_sigma_r2"/>
</dbReference>
<keyword evidence="2" id="KW-0805">Transcription regulation</keyword>
<dbReference type="InterPro" id="IPR007627">
    <property type="entry name" value="RNA_pol_sigma70_r2"/>
</dbReference>
<name>A0A8J8SCN6_9FIRM</name>
<dbReference type="Pfam" id="PF08281">
    <property type="entry name" value="Sigma70_r4_2"/>
    <property type="match status" value="1"/>
</dbReference>
<dbReference type="GO" id="GO:0003677">
    <property type="term" value="F:DNA binding"/>
    <property type="evidence" value="ECO:0007669"/>
    <property type="project" value="InterPro"/>
</dbReference>
<gene>
    <name evidence="7" type="ORF">HYG85_12170</name>
</gene>
<evidence type="ECO:0000256" key="3">
    <source>
        <dbReference type="ARBA" id="ARBA00023082"/>
    </source>
</evidence>
<evidence type="ECO:0000313" key="8">
    <source>
        <dbReference type="Proteomes" id="UP000677305"/>
    </source>
</evidence>
<dbReference type="PANTHER" id="PTHR43133">
    <property type="entry name" value="RNA POLYMERASE ECF-TYPE SIGMA FACTO"/>
    <property type="match status" value="1"/>
</dbReference>
<evidence type="ECO:0000259" key="5">
    <source>
        <dbReference type="Pfam" id="PF04542"/>
    </source>
</evidence>
<dbReference type="Pfam" id="PF04542">
    <property type="entry name" value="Sigma70_r2"/>
    <property type="match status" value="1"/>
</dbReference>
<dbReference type="InterPro" id="IPR013324">
    <property type="entry name" value="RNA_pol_sigma_r3/r4-like"/>
</dbReference>
<feature type="domain" description="RNA polymerase sigma factor 70 region 4 type 2" evidence="6">
    <location>
        <begin position="106"/>
        <end position="152"/>
    </location>
</feature>
<dbReference type="NCBIfam" id="TIGR02937">
    <property type="entry name" value="sigma70-ECF"/>
    <property type="match status" value="1"/>
</dbReference>
<evidence type="ECO:0000256" key="4">
    <source>
        <dbReference type="ARBA" id="ARBA00023163"/>
    </source>
</evidence>
<feature type="domain" description="RNA polymerase sigma-70 region 2" evidence="5">
    <location>
        <begin position="17"/>
        <end position="77"/>
    </location>
</feature>
<dbReference type="AlphaFoldDB" id="A0A8J8SCN6"/>
<dbReference type="InterPro" id="IPR014284">
    <property type="entry name" value="RNA_pol_sigma-70_dom"/>
</dbReference>
<sequence>MEPESLRTDDCIDNVVRFYSDMVYRLAFSQMRNKSDADDIFQEVFLRYINKHPHFESEEHRKAWLIRVTINCTKKIWASSWSKKTAPLDDTIIFELSEENDLNYELQKLPKKYRAVIHLFYYEDLSITEISEILKQKPSTVRTQLTRARRKLKEILKEDYDV</sequence>
<dbReference type="InterPro" id="IPR039425">
    <property type="entry name" value="RNA_pol_sigma-70-like"/>
</dbReference>
<dbReference type="InterPro" id="IPR013249">
    <property type="entry name" value="RNA_pol_sigma70_r4_t2"/>
</dbReference>
<comment type="similarity">
    <text evidence="1">Belongs to the sigma-70 factor family. ECF subfamily.</text>
</comment>
<dbReference type="SUPFAM" id="SSF88946">
    <property type="entry name" value="Sigma2 domain of RNA polymerase sigma factors"/>
    <property type="match status" value="1"/>
</dbReference>
<evidence type="ECO:0000256" key="1">
    <source>
        <dbReference type="ARBA" id="ARBA00010641"/>
    </source>
</evidence>
<dbReference type="Gene3D" id="1.10.1740.10">
    <property type="match status" value="1"/>
</dbReference>
<proteinExistence type="inferred from homology"/>
<evidence type="ECO:0000259" key="6">
    <source>
        <dbReference type="Pfam" id="PF08281"/>
    </source>
</evidence>
<keyword evidence="8" id="KW-1185">Reference proteome</keyword>
<dbReference type="GO" id="GO:0006352">
    <property type="term" value="P:DNA-templated transcription initiation"/>
    <property type="evidence" value="ECO:0007669"/>
    <property type="project" value="InterPro"/>
</dbReference>